<feature type="transmembrane region" description="Helical" evidence="1">
    <location>
        <begin position="5"/>
        <end position="20"/>
    </location>
</feature>
<reference evidence="2 3" key="1">
    <citation type="submission" date="2016-10" db="EMBL/GenBank/DDBJ databases">
        <authorList>
            <person name="de Groot N.N."/>
        </authorList>
    </citation>
    <scope>NUCLEOTIDE SEQUENCE [LARGE SCALE GENOMIC DNA]</scope>
    <source>
        <strain evidence="2 3">DSM 19803</strain>
    </source>
</reference>
<evidence type="ECO:0000256" key="1">
    <source>
        <dbReference type="SAM" id="Phobius"/>
    </source>
</evidence>
<keyword evidence="1" id="KW-1133">Transmembrane helix</keyword>
<dbReference type="Proteomes" id="UP000199296">
    <property type="component" value="Unassembled WGS sequence"/>
</dbReference>
<proteinExistence type="predicted"/>
<gene>
    <name evidence="2" type="ORF">SAMN04488027_11220</name>
</gene>
<keyword evidence="1" id="KW-0472">Membrane</keyword>
<evidence type="ECO:0000313" key="3">
    <source>
        <dbReference type="Proteomes" id="UP000199296"/>
    </source>
</evidence>
<dbReference type="AlphaFoldDB" id="A0A1G7YF91"/>
<dbReference type="EMBL" id="FNCW01000012">
    <property type="protein sequence ID" value="SDG94995.1"/>
    <property type="molecule type" value="Genomic_DNA"/>
</dbReference>
<keyword evidence="3" id="KW-1185">Reference proteome</keyword>
<sequence length="52" mass="6167">MKIKYLFYTLLAIILLIQVFDKNDEFLILQYLLLAIIVIALILKLIKKSKKE</sequence>
<accession>A0A1G7YF91</accession>
<feature type="transmembrane region" description="Helical" evidence="1">
    <location>
        <begin position="26"/>
        <end position="46"/>
    </location>
</feature>
<keyword evidence="1" id="KW-0812">Transmembrane</keyword>
<dbReference type="STRING" id="470826.SAMN04488027_11220"/>
<evidence type="ECO:0000313" key="2">
    <source>
        <dbReference type="EMBL" id="SDG94995.1"/>
    </source>
</evidence>
<name>A0A1G7YF91_9FLAO</name>
<protein>
    <submittedName>
        <fullName evidence="2">Uncharacterized protein</fullName>
    </submittedName>
</protein>
<organism evidence="2 3">
    <name type="scientific">Psychroflexus sediminis</name>
    <dbReference type="NCBI Taxonomy" id="470826"/>
    <lineage>
        <taxon>Bacteria</taxon>
        <taxon>Pseudomonadati</taxon>
        <taxon>Bacteroidota</taxon>
        <taxon>Flavobacteriia</taxon>
        <taxon>Flavobacteriales</taxon>
        <taxon>Flavobacteriaceae</taxon>
        <taxon>Psychroflexus</taxon>
    </lineage>
</organism>